<evidence type="ECO:0000256" key="1">
    <source>
        <dbReference type="ARBA" id="ARBA00001947"/>
    </source>
</evidence>
<dbReference type="SUPFAM" id="SSF56281">
    <property type="entry name" value="Metallo-hydrolase/oxidoreductase"/>
    <property type="match status" value="1"/>
</dbReference>
<dbReference type="GO" id="GO:0016787">
    <property type="term" value="F:hydrolase activity"/>
    <property type="evidence" value="ECO:0007669"/>
    <property type="project" value="UniProtKB-KW"/>
</dbReference>
<dbReference type="PANTHER" id="PTHR46233:SF3">
    <property type="entry name" value="HYDROXYACYLGLUTATHIONE HYDROLASE GLOC"/>
    <property type="match status" value="1"/>
</dbReference>
<proteinExistence type="predicted"/>
<evidence type="ECO:0000256" key="3">
    <source>
        <dbReference type="ARBA" id="ARBA00022801"/>
    </source>
</evidence>
<keyword evidence="2" id="KW-0479">Metal-binding</keyword>
<dbReference type="InterPro" id="IPR051453">
    <property type="entry name" value="MBL_Glyoxalase_II"/>
</dbReference>
<keyword evidence="3" id="KW-0378">Hydrolase</keyword>
<organism evidence="5">
    <name type="scientific">Treponema denticola H-22</name>
    <dbReference type="NCBI Taxonomy" id="999432"/>
    <lineage>
        <taxon>Bacteria</taxon>
        <taxon>Pseudomonadati</taxon>
        <taxon>Spirochaetota</taxon>
        <taxon>Spirochaetia</taxon>
        <taxon>Spirochaetales</taxon>
        <taxon>Treponemataceae</taxon>
        <taxon>Treponema</taxon>
    </lineage>
</organism>
<dbReference type="Gene3D" id="3.60.15.10">
    <property type="entry name" value="Ribonuclease Z/Hydroxyacylglutathione hydrolase-like"/>
    <property type="match status" value="1"/>
</dbReference>
<accession>A0A0E2EJU8</accession>
<dbReference type="Proteomes" id="UP000011705">
    <property type="component" value="Chromosome"/>
</dbReference>
<evidence type="ECO:0008006" key="6">
    <source>
        <dbReference type="Google" id="ProtNLM"/>
    </source>
</evidence>
<comment type="caution">
    <text evidence="5">The sequence shown here is derived from an EMBL/GenBank/DDBJ whole genome shotgun (WGS) entry which is preliminary data.</text>
</comment>
<evidence type="ECO:0000313" key="5">
    <source>
        <dbReference type="EMBL" id="EMB35843.1"/>
    </source>
</evidence>
<evidence type="ECO:0000256" key="2">
    <source>
        <dbReference type="ARBA" id="ARBA00022723"/>
    </source>
</evidence>
<reference evidence="5" key="1">
    <citation type="submission" date="2012-01" db="EMBL/GenBank/DDBJ databases">
        <title>The Genome Sequence of Treponema denticola H-22.</title>
        <authorList>
            <consortium name="The Broad Institute Genome Sequencing Platform"/>
            <person name="Earl A."/>
            <person name="Ward D."/>
            <person name="Feldgarden M."/>
            <person name="Gevers D."/>
            <person name="Blanton J.M."/>
            <person name="Fenno C.J."/>
            <person name="Baranova O.V."/>
            <person name="Mathney J."/>
            <person name="Dewhirst F.E."/>
            <person name="Izard J."/>
            <person name="Young S.K."/>
            <person name="Zeng Q."/>
            <person name="Gargeya S."/>
            <person name="Fitzgerald M."/>
            <person name="Haas B."/>
            <person name="Abouelleil A."/>
            <person name="Alvarado L."/>
            <person name="Arachchi H.M."/>
            <person name="Berlin A."/>
            <person name="Chapman S.B."/>
            <person name="Gearin G."/>
            <person name="Goldberg J."/>
            <person name="Griggs A."/>
            <person name="Gujja S."/>
            <person name="Hansen M."/>
            <person name="Heiman D."/>
            <person name="Howarth C."/>
            <person name="Larimer J."/>
            <person name="Lui A."/>
            <person name="MacDonald P.J.P."/>
            <person name="McCowen C."/>
            <person name="Montmayeur A."/>
            <person name="Murphy C."/>
            <person name="Neiman D."/>
            <person name="Pearson M."/>
            <person name="Priest M."/>
            <person name="Roberts A."/>
            <person name="Saif S."/>
            <person name="Shea T."/>
            <person name="Sisk P."/>
            <person name="Stolte C."/>
            <person name="Sykes S."/>
            <person name="Wortman J."/>
            <person name="Nusbaum C."/>
            <person name="Birren B."/>
        </authorList>
    </citation>
    <scope>NUCLEOTIDE SEQUENCE [LARGE SCALE GENOMIC DNA]</scope>
    <source>
        <strain evidence="5">H-22</strain>
    </source>
</reference>
<sequence length="195" mass="22266">MKVYLHFSPQFFANTYLIGNEITKEAVIIDPAKVTEKMIHQIEKNEFNLKAVLLTHDLEHPYETGLNTILKIYSPKVYAGSCFSENVTINTLRGDGCIDVAGYSVRYFAIPAHSSYSYMFQIENMVFTGTSLSAGMIGRTSNMYAERTLRNILKTKLMCFEDNLIIMPFYGPPTSIGLERKYNASFFQDFENKPF</sequence>
<protein>
    <recommendedName>
        <fullName evidence="6">Metallo-beta-lactamase domain-containing protein</fullName>
    </recommendedName>
</protein>
<dbReference type="InterPro" id="IPR036866">
    <property type="entry name" value="RibonucZ/Hydroxyglut_hydro"/>
</dbReference>
<dbReference type="EMBL" id="AGDV01000001">
    <property type="protein sequence ID" value="EMB35843.1"/>
    <property type="molecule type" value="Genomic_DNA"/>
</dbReference>
<dbReference type="PANTHER" id="PTHR46233">
    <property type="entry name" value="HYDROXYACYLGLUTATHIONE HYDROLASE GLOC"/>
    <property type="match status" value="1"/>
</dbReference>
<comment type="cofactor">
    <cofactor evidence="1">
        <name>Zn(2+)</name>
        <dbReference type="ChEBI" id="CHEBI:29105"/>
    </cofactor>
</comment>
<keyword evidence="4" id="KW-0862">Zinc</keyword>
<name>A0A0E2EJU8_TREDN</name>
<dbReference type="AlphaFoldDB" id="A0A0E2EJU8"/>
<dbReference type="HOGENOM" id="CLU_030571_5_4_12"/>
<dbReference type="GO" id="GO:0046872">
    <property type="term" value="F:metal ion binding"/>
    <property type="evidence" value="ECO:0007669"/>
    <property type="project" value="UniProtKB-KW"/>
</dbReference>
<gene>
    <name evidence="5" type="ORF">HMPREF9726_00035</name>
</gene>
<evidence type="ECO:0000256" key="4">
    <source>
        <dbReference type="ARBA" id="ARBA00022833"/>
    </source>
</evidence>
<dbReference type="PATRIC" id="fig|999432.5.peg.35"/>
<dbReference type="RefSeq" id="WP_002682513.1">
    <property type="nucleotide sequence ID" value="NZ_CM001795.1"/>
</dbReference>